<dbReference type="Gene3D" id="3.40.50.1820">
    <property type="entry name" value="alpha/beta hydrolase"/>
    <property type="match status" value="1"/>
</dbReference>
<dbReference type="InterPro" id="IPR013094">
    <property type="entry name" value="AB_hydrolase_3"/>
</dbReference>
<gene>
    <name evidence="5" type="ORF">QVZ43_02005</name>
</gene>
<dbReference type="PANTHER" id="PTHR48081:SF30">
    <property type="entry name" value="ACETYL-HYDROLASE LIPR-RELATED"/>
    <property type="match status" value="1"/>
</dbReference>
<dbReference type="PANTHER" id="PTHR48081">
    <property type="entry name" value="AB HYDROLASE SUPERFAMILY PROTEIN C4A8.06C"/>
    <property type="match status" value="1"/>
</dbReference>
<dbReference type="InterPro" id="IPR050300">
    <property type="entry name" value="GDXG_lipolytic_enzyme"/>
</dbReference>
<dbReference type="GO" id="GO:0016787">
    <property type="term" value="F:hydrolase activity"/>
    <property type="evidence" value="ECO:0007669"/>
    <property type="project" value="UniProtKB-KW"/>
</dbReference>
<evidence type="ECO:0000259" key="4">
    <source>
        <dbReference type="Pfam" id="PF07859"/>
    </source>
</evidence>
<dbReference type="PROSITE" id="PS01174">
    <property type="entry name" value="LIPASE_GDXG_SER"/>
    <property type="match status" value="1"/>
</dbReference>
<feature type="domain" description="Alpha/beta hydrolase fold-3" evidence="4">
    <location>
        <begin position="73"/>
        <end position="271"/>
    </location>
</feature>
<dbReference type="Pfam" id="PF07859">
    <property type="entry name" value="Abhydrolase_3"/>
    <property type="match status" value="1"/>
</dbReference>
<dbReference type="EMBL" id="JAUMIS010000001">
    <property type="protein sequence ID" value="MDO3720475.1"/>
    <property type="molecule type" value="Genomic_DNA"/>
</dbReference>
<evidence type="ECO:0000313" key="5">
    <source>
        <dbReference type="EMBL" id="MDO3720475.1"/>
    </source>
</evidence>
<protein>
    <submittedName>
        <fullName evidence="5">Alpha/beta hydrolase</fullName>
    </submittedName>
</protein>
<sequence>MLQYLLETGLRHTMNRLVRPILHPSLPVNLQRTLVAQAFRSSTPPRDCSFTEETLGGMPITRANCGGNNIGVILYLHGGGFIFGSPTTHRGIIGHLAKTSGCQVIAPDYRLAPEHPFPAALEDAEAVYQALLDDGVQASQIALAGDSAGGGLCLSLALKLRDGKRPLPSSITVFSPLVDLTHEQMHVPETEPVLQVRWLERNAHYYGGQEPLTNPLISPIFGDLSGLPPLLIQVGSEEVLLNDSERLANKAKRQDVQTTLEVFNSLWHVFQFHAGQLARAKAALQGAGAHIKRHLAG</sequence>
<feature type="active site" evidence="3">
    <location>
        <position position="147"/>
    </location>
</feature>
<evidence type="ECO:0000256" key="3">
    <source>
        <dbReference type="PROSITE-ProRule" id="PRU10038"/>
    </source>
</evidence>
<evidence type="ECO:0000313" key="6">
    <source>
        <dbReference type="Proteomes" id="UP001168640"/>
    </source>
</evidence>
<name>A0ABT8VWV9_9GAMM</name>
<dbReference type="InterPro" id="IPR029058">
    <property type="entry name" value="AB_hydrolase_fold"/>
</dbReference>
<dbReference type="InterPro" id="IPR033140">
    <property type="entry name" value="Lipase_GDXG_put_SER_AS"/>
</dbReference>
<reference evidence="5" key="1">
    <citation type="submission" date="2023-07" db="EMBL/GenBank/DDBJ databases">
        <title>Marinobacter sp. chi1 genome sequencing and assembly.</title>
        <authorList>
            <person name="Park S."/>
        </authorList>
    </citation>
    <scope>NUCLEOTIDE SEQUENCE</scope>
    <source>
        <strain evidence="5">Chi1</strain>
    </source>
</reference>
<dbReference type="RefSeq" id="WP_302908669.1">
    <property type="nucleotide sequence ID" value="NZ_JAUMIS010000001.1"/>
</dbReference>
<dbReference type="SUPFAM" id="SSF53474">
    <property type="entry name" value="alpha/beta-Hydrolases"/>
    <property type="match status" value="1"/>
</dbReference>
<comment type="caution">
    <text evidence="5">The sequence shown here is derived from an EMBL/GenBank/DDBJ whole genome shotgun (WGS) entry which is preliminary data.</text>
</comment>
<evidence type="ECO:0000256" key="2">
    <source>
        <dbReference type="ARBA" id="ARBA00022801"/>
    </source>
</evidence>
<dbReference type="Proteomes" id="UP001168640">
    <property type="component" value="Unassembled WGS sequence"/>
</dbReference>
<dbReference type="InterPro" id="IPR002168">
    <property type="entry name" value="Lipase_GDXG_HIS_AS"/>
</dbReference>
<keyword evidence="2 5" id="KW-0378">Hydrolase</keyword>
<organism evidence="5 6">
    <name type="scientific">Marinobacter suaedae</name>
    <dbReference type="NCBI Taxonomy" id="3057675"/>
    <lineage>
        <taxon>Bacteria</taxon>
        <taxon>Pseudomonadati</taxon>
        <taxon>Pseudomonadota</taxon>
        <taxon>Gammaproteobacteria</taxon>
        <taxon>Pseudomonadales</taxon>
        <taxon>Marinobacteraceae</taxon>
        <taxon>Marinobacter</taxon>
    </lineage>
</organism>
<keyword evidence="6" id="KW-1185">Reference proteome</keyword>
<dbReference type="PROSITE" id="PS01173">
    <property type="entry name" value="LIPASE_GDXG_HIS"/>
    <property type="match status" value="1"/>
</dbReference>
<proteinExistence type="inferred from homology"/>
<evidence type="ECO:0000256" key="1">
    <source>
        <dbReference type="ARBA" id="ARBA00010515"/>
    </source>
</evidence>
<comment type="similarity">
    <text evidence="1">Belongs to the 'GDXG' lipolytic enzyme family.</text>
</comment>
<accession>A0ABT8VWV9</accession>